<organism evidence="2 3">
    <name type="scientific">Linum tenue</name>
    <dbReference type="NCBI Taxonomy" id="586396"/>
    <lineage>
        <taxon>Eukaryota</taxon>
        <taxon>Viridiplantae</taxon>
        <taxon>Streptophyta</taxon>
        <taxon>Embryophyta</taxon>
        <taxon>Tracheophyta</taxon>
        <taxon>Spermatophyta</taxon>
        <taxon>Magnoliopsida</taxon>
        <taxon>eudicotyledons</taxon>
        <taxon>Gunneridae</taxon>
        <taxon>Pentapetalae</taxon>
        <taxon>rosids</taxon>
        <taxon>fabids</taxon>
        <taxon>Malpighiales</taxon>
        <taxon>Linaceae</taxon>
        <taxon>Linum</taxon>
    </lineage>
</organism>
<dbReference type="Gene3D" id="2.60.120.200">
    <property type="match status" value="1"/>
</dbReference>
<dbReference type="AlphaFoldDB" id="A0AAV0LQL0"/>
<gene>
    <name evidence="2" type="ORF">LITE_LOCUS25124</name>
</gene>
<name>A0AAV0LQL0_9ROSI</name>
<proteinExistence type="predicted"/>
<feature type="domain" description="Alginate lyase 2" evidence="1">
    <location>
        <begin position="21"/>
        <end position="125"/>
    </location>
</feature>
<accession>A0AAV0LQL0</accession>
<sequence length="326" mass="36567">MISCRADEVDTTLGFTDLPFNTSYYHLHKPYDLPETQRYSFAGGVHRLWVYATDKPYRRGSPTKPRTELMISGYTYSSGIWQFEGQGYVPKGTNGVCIMQVFGATRRATSLMLRVYNGSLMYYQRALLLSSSLLVMADPTEGFVALPLTASDMKVQWPYDLKKEERYSFENGVHTLRVFSTDKPLKIGSPTRPRTEIRILGHDYSSGVWQFEGQAYVPSGTSGVCITQVFGASNQSTTLAVRVHGGNLTAYSTVIVPGISDRWFRLNVIHDVGAGKVFVHVDGALVYEGADHGGSSHYFKCGVYAQKDMSSYMESRWKEIQIFNKN</sequence>
<dbReference type="Proteomes" id="UP001154282">
    <property type="component" value="Unassembled WGS sequence"/>
</dbReference>
<comment type="caution">
    <text evidence="2">The sequence shown here is derived from an EMBL/GenBank/DDBJ whole genome shotgun (WGS) entry which is preliminary data.</text>
</comment>
<evidence type="ECO:0000313" key="2">
    <source>
        <dbReference type="EMBL" id="CAI0436506.1"/>
    </source>
</evidence>
<dbReference type="InterPro" id="IPR014895">
    <property type="entry name" value="Alginate_lyase_2"/>
</dbReference>
<dbReference type="SUPFAM" id="SSF49899">
    <property type="entry name" value="Concanavalin A-like lectins/glucanases"/>
    <property type="match status" value="1"/>
</dbReference>
<feature type="domain" description="Alginate lyase 2" evidence="1">
    <location>
        <begin position="152"/>
        <end position="323"/>
    </location>
</feature>
<dbReference type="PANTHER" id="PTHR33681">
    <property type="entry name" value="BINDING PROTEIN, PUTATIVE, EXPRESSED-RELATED"/>
    <property type="match status" value="1"/>
</dbReference>
<reference evidence="2" key="1">
    <citation type="submission" date="2022-08" db="EMBL/GenBank/DDBJ databases">
        <authorList>
            <person name="Gutierrez-Valencia J."/>
        </authorList>
    </citation>
    <scope>NUCLEOTIDE SEQUENCE</scope>
</reference>
<protein>
    <recommendedName>
        <fullName evidence="1">Alginate lyase 2 domain-containing protein</fullName>
    </recommendedName>
</protein>
<evidence type="ECO:0000313" key="3">
    <source>
        <dbReference type="Proteomes" id="UP001154282"/>
    </source>
</evidence>
<dbReference type="InterPro" id="IPR013320">
    <property type="entry name" value="ConA-like_dom_sf"/>
</dbReference>
<dbReference type="EMBL" id="CAMGYJ010000006">
    <property type="protein sequence ID" value="CAI0436506.1"/>
    <property type="molecule type" value="Genomic_DNA"/>
</dbReference>
<keyword evidence="3" id="KW-1185">Reference proteome</keyword>
<dbReference type="PANTHER" id="PTHR33681:SF4">
    <property type="entry name" value="OS12G0171100 PROTEIN"/>
    <property type="match status" value="1"/>
</dbReference>
<dbReference type="Pfam" id="PF08787">
    <property type="entry name" value="Alginate_lyase2"/>
    <property type="match status" value="2"/>
</dbReference>
<evidence type="ECO:0000259" key="1">
    <source>
        <dbReference type="Pfam" id="PF08787"/>
    </source>
</evidence>